<dbReference type="Gene3D" id="1.10.3730.10">
    <property type="entry name" value="ProC C-terminal domain-like"/>
    <property type="match status" value="1"/>
</dbReference>
<dbReference type="EnsemblMetazoa" id="G7042.1">
    <property type="protein sequence ID" value="G7042.1:cds"/>
    <property type="gene ID" value="G7042"/>
</dbReference>
<sequence>MSVGFIGAGRMAQALSRGFISKGIVKPQKMMASDQSESILDFMKKQGVSTTNCNIELVERCDLVVMAVKPHLVADVLQEISDFFTTDKMFVSIAAGVPLEVLETNLPEETRVLRAMPNTACLVHAGATVIAPGKFVRNGDASLVQKLFQTVGLCYVGTEDQLDAVTGLSGSGPAYAFATIESLADGGVKMGLPRDMATKLAAQTLFGAAKMVLESGKHPGQLKDEVCSPGGTTITAMHELERGGFRGTIMDAVEASALKAKEMGELEVQKQEERTQEMENEQANEEQKSEEMKMEKVEKKVKMSSPQ</sequence>
<evidence type="ECO:0000259" key="16">
    <source>
        <dbReference type="Pfam" id="PF14748"/>
    </source>
</evidence>
<dbReference type="Gene3D" id="3.40.50.720">
    <property type="entry name" value="NAD(P)-binding Rossmann-like Domain"/>
    <property type="match status" value="1"/>
</dbReference>
<keyword evidence="8" id="KW-0641">Proline biosynthesis</keyword>
<protein>
    <recommendedName>
        <fullName evidence="5">Pyrroline-5-carboxylate reductase</fullName>
        <ecNumber evidence="4">1.5.1.2</ecNumber>
    </recommendedName>
</protein>
<evidence type="ECO:0000256" key="1">
    <source>
        <dbReference type="ARBA" id="ARBA00004496"/>
    </source>
</evidence>
<dbReference type="GO" id="GO:0004735">
    <property type="term" value="F:pyrroline-5-carboxylate reductase activity"/>
    <property type="evidence" value="ECO:0007669"/>
    <property type="project" value="UniProtKB-EC"/>
</dbReference>
<feature type="binding site" evidence="13">
    <location>
        <begin position="6"/>
        <end position="11"/>
    </location>
    <ligand>
        <name>NADP(+)</name>
        <dbReference type="ChEBI" id="CHEBI:58349"/>
    </ligand>
</feature>
<dbReference type="EnsemblMetazoa" id="G7042.7">
    <property type="protein sequence ID" value="G7042.7:cds"/>
    <property type="gene ID" value="G7042"/>
</dbReference>
<name>A0A8W8NNV7_MAGGI</name>
<feature type="compositionally biased region" description="Basic and acidic residues" evidence="14">
    <location>
        <begin position="285"/>
        <end position="301"/>
    </location>
</feature>
<keyword evidence="9 13" id="KW-0521">NADP</keyword>
<dbReference type="SUPFAM" id="SSF48179">
    <property type="entry name" value="6-phosphogluconate dehydrogenase C-terminal domain-like"/>
    <property type="match status" value="1"/>
</dbReference>
<feature type="binding site" evidence="13">
    <location>
        <begin position="67"/>
        <end position="70"/>
    </location>
    <ligand>
        <name>NADP(+)</name>
        <dbReference type="ChEBI" id="CHEBI:58349"/>
    </ligand>
</feature>
<proteinExistence type="inferred from homology"/>
<keyword evidence="7" id="KW-0028">Amino-acid biosynthesis</keyword>
<dbReference type="PIRSF" id="PIRSF000193">
    <property type="entry name" value="Pyrrol-5-carb_rd"/>
    <property type="match status" value="1"/>
</dbReference>
<evidence type="ECO:0000256" key="2">
    <source>
        <dbReference type="ARBA" id="ARBA00005205"/>
    </source>
</evidence>
<comment type="catalytic activity">
    <reaction evidence="11">
        <text>L-proline + NAD(+) = (S)-1-pyrroline-5-carboxylate + NADH + 2 H(+)</text>
        <dbReference type="Rhea" id="RHEA:14105"/>
        <dbReference type="ChEBI" id="CHEBI:15378"/>
        <dbReference type="ChEBI" id="CHEBI:17388"/>
        <dbReference type="ChEBI" id="CHEBI:57540"/>
        <dbReference type="ChEBI" id="CHEBI:57945"/>
        <dbReference type="ChEBI" id="CHEBI:60039"/>
        <dbReference type="EC" id="1.5.1.2"/>
    </reaction>
</comment>
<dbReference type="Pfam" id="PF14748">
    <property type="entry name" value="P5CR_dimer"/>
    <property type="match status" value="1"/>
</dbReference>
<dbReference type="InterPro" id="IPR028939">
    <property type="entry name" value="P5C_Rdtase_cat_N"/>
</dbReference>
<feature type="compositionally biased region" description="Basic and acidic residues" evidence="14">
    <location>
        <begin position="263"/>
        <end position="277"/>
    </location>
</feature>
<evidence type="ECO:0000256" key="7">
    <source>
        <dbReference type="ARBA" id="ARBA00022605"/>
    </source>
</evidence>
<reference evidence="17" key="1">
    <citation type="submission" date="2022-08" db="UniProtKB">
        <authorList>
            <consortium name="EnsemblMetazoa"/>
        </authorList>
    </citation>
    <scope>IDENTIFICATION</scope>
    <source>
        <strain evidence="17">05x7-T-G4-1.051#20</strain>
    </source>
</reference>
<dbReference type="SUPFAM" id="SSF51735">
    <property type="entry name" value="NAD(P)-binding Rossmann-fold domains"/>
    <property type="match status" value="1"/>
</dbReference>
<comment type="pathway">
    <text evidence="2">Amino-acid biosynthesis; L-proline biosynthesis; L-proline from L-glutamate 5-semialdehyde: step 1/1.</text>
</comment>
<evidence type="ECO:0000313" key="17">
    <source>
        <dbReference type="EnsemblMetazoa" id="G7042.1:cds"/>
    </source>
</evidence>
<dbReference type="HAMAP" id="MF_01925">
    <property type="entry name" value="P5C_reductase"/>
    <property type="match status" value="1"/>
</dbReference>
<feature type="region of interest" description="Disordered" evidence="14">
    <location>
        <begin position="263"/>
        <end position="307"/>
    </location>
</feature>
<dbReference type="InterPro" id="IPR000304">
    <property type="entry name" value="Pyrroline-COOH_reductase"/>
</dbReference>
<organism evidence="17 18">
    <name type="scientific">Magallana gigas</name>
    <name type="common">Pacific oyster</name>
    <name type="synonym">Crassostrea gigas</name>
    <dbReference type="NCBI Taxonomy" id="29159"/>
    <lineage>
        <taxon>Eukaryota</taxon>
        <taxon>Metazoa</taxon>
        <taxon>Spiralia</taxon>
        <taxon>Lophotrochozoa</taxon>
        <taxon>Mollusca</taxon>
        <taxon>Bivalvia</taxon>
        <taxon>Autobranchia</taxon>
        <taxon>Pteriomorphia</taxon>
        <taxon>Ostreida</taxon>
        <taxon>Ostreoidea</taxon>
        <taxon>Ostreidae</taxon>
        <taxon>Magallana</taxon>
    </lineage>
</organism>
<comment type="catalytic activity">
    <reaction evidence="12">
        <text>L-proline + NADP(+) = (S)-1-pyrroline-5-carboxylate + NADPH + 2 H(+)</text>
        <dbReference type="Rhea" id="RHEA:14109"/>
        <dbReference type="ChEBI" id="CHEBI:15378"/>
        <dbReference type="ChEBI" id="CHEBI:17388"/>
        <dbReference type="ChEBI" id="CHEBI:57783"/>
        <dbReference type="ChEBI" id="CHEBI:58349"/>
        <dbReference type="ChEBI" id="CHEBI:60039"/>
        <dbReference type="EC" id="1.5.1.2"/>
    </reaction>
</comment>
<dbReference type="EC" id="1.5.1.2" evidence="4"/>
<dbReference type="InterPro" id="IPR036291">
    <property type="entry name" value="NAD(P)-bd_dom_sf"/>
</dbReference>
<dbReference type="Proteomes" id="UP000005408">
    <property type="component" value="Unassembled WGS sequence"/>
</dbReference>
<comment type="similarity">
    <text evidence="3">Belongs to the pyrroline-5-carboxylate reductase family.</text>
</comment>
<dbReference type="EnsemblMetazoa" id="G7042.3">
    <property type="protein sequence ID" value="G7042.3:cds"/>
    <property type="gene ID" value="G7042"/>
</dbReference>
<dbReference type="GO" id="GO:0055129">
    <property type="term" value="P:L-proline biosynthetic process"/>
    <property type="evidence" value="ECO:0007669"/>
    <property type="project" value="TreeGrafter"/>
</dbReference>
<evidence type="ECO:0000256" key="8">
    <source>
        <dbReference type="ARBA" id="ARBA00022650"/>
    </source>
</evidence>
<dbReference type="OMA" id="YYFIESL"/>
<feature type="domain" description="Pyrroline-5-carboxylate reductase dimerisation" evidence="16">
    <location>
        <begin position="159"/>
        <end position="263"/>
    </location>
</feature>
<accession>A0A8W8NNV7</accession>
<dbReference type="EnsemblMetazoa" id="G7042.5">
    <property type="protein sequence ID" value="G7042.5:cds"/>
    <property type="gene ID" value="G7042"/>
</dbReference>
<dbReference type="OrthoDB" id="10263291at2759"/>
<evidence type="ECO:0000256" key="5">
    <source>
        <dbReference type="ARBA" id="ARBA00021413"/>
    </source>
</evidence>
<dbReference type="InterPro" id="IPR008927">
    <property type="entry name" value="6-PGluconate_DH-like_C_sf"/>
</dbReference>
<evidence type="ECO:0000256" key="12">
    <source>
        <dbReference type="ARBA" id="ARBA00052690"/>
    </source>
</evidence>
<keyword evidence="18" id="KW-1185">Reference proteome</keyword>
<evidence type="ECO:0000256" key="10">
    <source>
        <dbReference type="ARBA" id="ARBA00023002"/>
    </source>
</evidence>
<evidence type="ECO:0000313" key="18">
    <source>
        <dbReference type="Proteomes" id="UP000005408"/>
    </source>
</evidence>
<evidence type="ECO:0000256" key="11">
    <source>
        <dbReference type="ARBA" id="ARBA00050547"/>
    </source>
</evidence>
<dbReference type="PANTHER" id="PTHR11645:SF62">
    <property type="entry name" value="PYRROLINE-5-CARBOXYLATE REDUCTASE"/>
    <property type="match status" value="1"/>
</dbReference>
<evidence type="ECO:0000259" key="15">
    <source>
        <dbReference type="Pfam" id="PF03807"/>
    </source>
</evidence>
<comment type="subcellular location">
    <subcellularLocation>
        <location evidence="1">Cytoplasm</location>
    </subcellularLocation>
</comment>
<evidence type="ECO:0000256" key="9">
    <source>
        <dbReference type="ARBA" id="ARBA00022857"/>
    </source>
</evidence>
<dbReference type="GO" id="GO:0005737">
    <property type="term" value="C:cytoplasm"/>
    <property type="evidence" value="ECO:0007669"/>
    <property type="project" value="UniProtKB-SubCell"/>
</dbReference>
<feature type="binding site" evidence="13">
    <location>
        <position position="54"/>
    </location>
    <ligand>
        <name>NADPH</name>
        <dbReference type="ChEBI" id="CHEBI:57783"/>
    </ligand>
</feature>
<dbReference type="InterPro" id="IPR029036">
    <property type="entry name" value="P5CR_dimer"/>
</dbReference>
<feature type="domain" description="Pyrroline-5-carboxylate reductase catalytic N-terminal" evidence="15">
    <location>
        <begin position="3"/>
        <end position="96"/>
    </location>
</feature>
<evidence type="ECO:0000256" key="3">
    <source>
        <dbReference type="ARBA" id="ARBA00005525"/>
    </source>
</evidence>
<evidence type="ECO:0000256" key="6">
    <source>
        <dbReference type="ARBA" id="ARBA00022490"/>
    </source>
</evidence>
<evidence type="ECO:0000256" key="13">
    <source>
        <dbReference type="PIRSR" id="PIRSR000193-1"/>
    </source>
</evidence>
<dbReference type="FunFam" id="3.40.50.720:FF:000190">
    <property type="entry name" value="Pyrroline-5-carboxylate reductase"/>
    <property type="match status" value="1"/>
</dbReference>
<dbReference type="Pfam" id="PF03807">
    <property type="entry name" value="F420_oxidored"/>
    <property type="match status" value="1"/>
</dbReference>
<dbReference type="FunFam" id="1.10.3730.10:FF:000001">
    <property type="entry name" value="Pyrroline-5-carboxylate reductase"/>
    <property type="match status" value="1"/>
</dbReference>
<evidence type="ECO:0000256" key="14">
    <source>
        <dbReference type="SAM" id="MobiDB-lite"/>
    </source>
</evidence>
<dbReference type="AlphaFoldDB" id="A0A8W8NNV7"/>
<evidence type="ECO:0000256" key="4">
    <source>
        <dbReference type="ARBA" id="ARBA00012855"/>
    </source>
</evidence>
<keyword evidence="10" id="KW-0560">Oxidoreductase</keyword>
<dbReference type="PANTHER" id="PTHR11645">
    <property type="entry name" value="PYRROLINE-5-CARBOXYLATE REDUCTASE"/>
    <property type="match status" value="1"/>
</dbReference>
<keyword evidence="6" id="KW-0963">Cytoplasm</keyword>
<dbReference type="NCBIfam" id="TIGR00112">
    <property type="entry name" value="proC"/>
    <property type="match status" value="1"/>
</dbReference>